<dbReference type="GO" id="GO:0005654">
    <property type="term" value="C:nucleoplasm"/>
    <property type="evidence" value="ECO:0007669"/>
    <property type="project" value="TreeGrafter"/>
</dbReference>
<dbReference type="GO" id="GO:0051082">
    <property type="term" value="F:unfolded protein binding"/>
    <property type="evidence" value="ECO:0007669"/>
    <property type="project" value="TreeGrafter"/>
</dbReference>
<evidence type="ECO:0000256" key="1">
    <source>
        <dbReference type="ARBA" id="ARBA00005607"/>
    </source>
</evidence>
<reference evidence="4" key="2">
    <citation type="submission" date="2022-06" db="UniProtKB">
        <authorList>
            <consortium name="EnsemblMetazoa"/>
        </authorList>
    </citation>
    <scope>IDENTIFICATION</scope>
    <source>
        <strain evidence="4">DF5081</strain>
    </source>
</reference>
<accession>A0A8R1I8K9</accession>
<dbReference type="InterPro" id="IPR039742">
    <property type="entry name" value="Shq1"/>
</dbReference>
<dbReference type="GO" id="GO:0005737">
    <property type="term" value="C:cytoplasm"/>
    <property type="evidence" value="ECO:0007669"/>
    <property type="project" value="TreeGrafter"/>
</dbReference>
<dbReference type="EnsemblMetazoa" id="CJA26536.1">
    <property type="protein sequence ID" value="CJA26536.1"/>
    <property type="gene ID" value="WBGene00182108"/>
</dbReference>
<keyword evidence="5" id="KW-1185">Reference proteome</keyword>
<dbReference type="PANTHER" id="PTHR12967:SF0">
    <property type="entry name" value="PROTEIN SHQ1 HOMOLOG"/>
    <property type="match status" value="1"/>
</dbReference>
<dbReference type="Proteomes" id="UP000005237">
    <property type="component" value="Unassembled WGS sequence"/>
</dbReference>
<dbReference type="Pfam" id="PF04925">
    <property type="entry name" value="SHQ1"/>
    <property type="match status" value="1"/>
</dbReference>
<feature type="domain" description="Shq1 C-terminal" evidence="3">
    <location>
        <begin position="38"/>
        <end position="220"/>
    </location>
</feature>
<proteinExistence type="inferred from homology"/>
<evidence type="ECO:0000256" key="2">
    <source>
        <dbReference type="ARBA" id="ARBA00013750"/>
    </source>
</evidence>
<organism evidence="4 5">
    <name type="scientific">Caenorhabditis japonica</name>
    <dbReference type="NCBI Taxonomy" id="281687"/>
    <lineage>
        <taxon>Eukaryota</taxon>
        <taxon>Metazoa</taxon>
        <taxon>Ecdysozoa</taxon>
        <taxon>Nematoda</taxon>
        <taxon>Chromadorea</taxon>
        <taxon>Rhabditida</taxon>
        <taxon>Rhabditina</taxon>
        <taxon>Rhabditomorpha</taxon>
        <taxon>Rhabditoidea</taxon>
        <taxon>Rhabditidae</taxon>
        <taxon>Peloderinae</taxon>
        <taxon>Caenorhabditis</taxon>
    </lineage>
</organism>
<evidence type="ECO:0000259" key="3">
    <source>
        <dbReference type="Pfam" id="PF04925"/>
    </source>
</evidence>
<evidence type="ECO:0000313" key="5">
    <source>
        <dbReference type="Proteomes" id="UP000005237"/>
    </source>
</evidence>
<evidence type="ECO:0000313" key="4">
    <source>
        <dbReference type="EnsemblMetazoa" id="CJA26536.1"/>
    </source>
</evidence>
<protein>
    <recommendedName>
        <fullName evidence="2">Protein SHQ1 homolog</fullName>
    </recommendedName>
</protein>
<reference evidence="5" key="1">
    <citation type="submission" date="2010-08" db="EMBL/GenBank/DDBJ databases">
        <authorList>
            <consortium name="Caenorhabditis japonica Sequencing Consortium"/>
            <person name="Wilson R.K."/>
        </authorList>
    </citation>
    <scope>NUCLEOTIDE SEQUENCE [LARGE SCALE GENOMIC DNA]</scope>
    <source>
        <strain evidence="5">DF5081</strain>
    </source>
</reference>
<dbReference type="AlphaFoldDB" id="A0A8R1I8K9"/>
<dbReference type="GO" id="GO:0000493">
    <property type="term" value="P:box H/ACA snoRNP assembly"/>
    <property type="evidence" value="ECO:0007669"/>
    <property type="project" value="InterPro"/>
</dbReference>
<sequence length="242" mass="28007">MYCHFFYVITYDPLEKVFFFSADTLEPDEELTAIIAADFSTDLSITDADREKLKDLRTKRSHSIQSDSSIAISLVDIIFAYCYDQRVNGWETTCESGWSCAKLSPSLSYFSLFNSIRQALICSVHRAITYSLYRSFELAIKVVEDVKEVFRRGRSAILHIFCDIHRIFVESGDFRYILNDLFITDYILWIQAVPDAIIAEVQEKLAEIGEIKKSDLHWELEVLETEANLERIHLDSDDEPND</sequence>
<comment type="similarity">
    <text evidence="1">Belongs to the SHQ1 family.</text>
</comment>
<dbReference type="InterPro" id="IPR007009">
    <property type="entry name" value="Shq1_C"/>
</dbReference>
<dbReference type="PANTHER" id="PTHR12967">
    <property type="entry name" value="PROTEIN SHQ1 HOMOLOG"/>
    <property type="match status" value="1"/>
</dbReference>
<name>A0A8R1I8K9_CAEJA</name>